<sequence length="169" mass="18779">MQRFTKEPIPPILPMPFPRAIAHSCCLLVVGSLSILLASCGQSLQEQCAAVIDTVQASQSQQILGTQTRATTLENAQIYQTLAEDLQALELQDQTLGEHRQVMAAAYEHLATVMEDRAELMDTEGTLTYRQGDTSMEQIIENLQAAEQQAYKDLQTLSQAYANYCLENR</sequence>
<reference evidence="1" key="1">
    <citation type="journal article" date="2022" name="Genome Biol. Evol.">
        <title>A New Gene Family Diagnostic for Intracellular Biomineralization of Amorphous Ca Carbonates by Cyanobacteria.</title>
        <authorList>
            <person name="Benzerara K."/>
            <person name="Duprat E."/>
            <person name="Bitard-Feildel T."/>
            <person name="Caumes G."/>
            <person name="Cassier-Chauvat C."/>
            <person name="Chauvat F."/>
            <person name="Dezi M."/>
            <person name="Diop S.I."/>
            <person name="Gaschignard G."/>
            <person name="Gorgen S."/>
            <person name="Gugger M."/>
            <person name="Lopez-Garcia P."/>
            <person name="Millet M."/>
            <person name="Skouri-Panet F."/>
            <person name="Moreira D."/>
            <person name="Callebaut I."/>
        </authorList>
    </citation>
    <scope>NUCLEOTIDE SEQUENCE</scope>
    <source>
        <strain evidence="1">G9</strain>
    </source>
</reference>
<comment type="caution">
    <text evidence="1">The sequence shown here is derived from an EMBL/GenBank/DDBJ whole genome shotgun (WGS) entry which is preliminary data.</text>
</comment>
<gene>
    <name evidence="1" type="ORF">L3556_11155</name>
</gene>
<accession>A0ABT6F0V5</accession>
<protein>
    <submittedName>
        <fullName evidence="1">Uncharacterized protein</fullName>
    </submittedName>
</protein>
<proteinExistence type="predicted"/>
<dbReference type="RefSeq" id="WP_277867347.1">
    <property type="nucleotide sequence ID" value="NZ_JAKKUT010000002.1"/>
</dbReference>
<evidence type="ECO:0000313" key="1">
    <source>
        <dbReference type="EMBL" id="MDG2991482.1"/>
    </source>
</evidence>
<name>A0ABT6F0V5_9SYNE</name>
<dbReference type="EMBL" id="JAKKUT010000002">
    <property type="protein sequence ID" value="MDG2991482.1"/>
    <property type="molecule type" value="Genomic_DNA"/>
</dbReference>
<evidence type="ECO:0000313" key="2">
    <source>
        <dbReference type="Proteomes" id="UP001154265"/>
    </source>
</evidence>
<dbReference type="Proteomes" id="UP001154265">
    <property type="component" value="Unassembled WGS sequence"/>
</dbReference>
<reference evidence="1" key="2">
    <citation type="submission" date="2022-01" db="EMBL/GenBank/DDBJ databases">
        <authorList>
            <person name="Zivanovic Y."/>
            <person name="Moreira D."/>
            <person name="Lopez-Garcia P."/>
        </authorList>
    </citation>
    <scope>NUCLEOTIDE SEQUENCE</scope>
    <source>
        <strain evidence="1">G9</strain>
    </source>
</reference>
<keyword evidence="2" id="KW-1185">Reference proteome</keyword>
<organism evidence="1 2">
    <name type="scientific">Candidatus Synechococcus calcipolaris G9</name>
    <dbReference type="NCBI Taxonomy" id="1497997"/>
    <lineage>
        <taxon>Bacteria</taxon>
        <taxon>Bacillati</taxon>
        <taxon>Cyanobacteriota</taxon>
        <taxon>Cyanophyceae</taxon>
        <taxon>Synechococcales</taxon>
        <taxon>Synechococcaceae</taxon>
        <taxon>Synechococcus</taxon>
    </lineage>
</organism>